<evidence type="ECO:0000313" key="3">
    <source>
        <dbReference type="EMBL" id="CZQ86671.1"/>
    </source>
</evidence>
<feature type="region of interest" description="Disordered" evidence="1">
    <location>
        <begin position="253"/>
        <end position="275"/>
    </location>
</feature>
<accession>A0A143YCP9</accession>
<sequence>MQIRTNVNGMFGIYNLCLYLAIGCYASALLSFSSGLNKLSKKMGTSLGRGISSAILGAISSYLHTNTNVDGMLAGISGINNLCSYLSIAFYVIALLYFISALSKLSGKLSTNVRVGISSAVLGTIFSYLHTQTSLDSLLGGILGVYNIFSYLAMACYAITLLCILSELNKYLKKLSTNVKIGVLSAVLGIIIKYLQNQTAVVSMLGANSLTTRLISICFIIAAVCFALELFKVFRGTAKKTIGKARNTSAEVDNSSEEQVMSRVNRKKSRTENTI</sequence>
<keyword evidence="4" id="KW-1185">Reference proteome</keyword>
<feature type="transmembrane region" description="Helical" evidence="2">
    <location>
        <begin position="44"/>
        <end position="63"/>
    </location>
</feature>
<dbReference type="PROSITE" id="PS51257">
    <property type="entry name" value="PROKAR_LIPOPROTEIN"/>
    <property type="match status" value="1"/>
</dbReference>
<dbReference type="AlphaFoldDB" id="A0A143YCP9"/>
<protein>
    <submittedName>
        <fullName evidence="3">Uncharacterized protein</fullName>
    </submittedName>
</protein>
<feature type="transmembrane region" description="Helical" evidence="2">
    <location>
        <begin position="141"/>
        <end position="165"/>
    </location>
</feature>
<dbReference type="Proteomes" id="UP000242754">
    <property type="component" value="Unassembled WGS sequence"/>
</dbReference>
<gene>
    <name evidence="3" type="ORF">Tpal_799</name>
</gene>
<dbReference type="EMBL" id="FJNE01000002">
    <property type="protein sequence ID" value="CZQ86671.1"/>
    <property type="molecule type" value="Genomic_DNA"/>
</dbReference>
<feature type="transmembrane region" description="Helical" evidence="2">
    <location>
        <begin position="177"/>
        <end position="194"/>
    </location>
</feature>
<feature type="transmembrane region" description="Helical" evidence="2">
    <location>
        <begin position="75"/>
        <end position="99"/>
    </location>
</feature>
<keyword evidence="2" id="KW-0812">Transmembrane</keyword>
<reference evidence="3 4" key="1">
    <citation type="submission" date="2016-02" db="EMBL/GenBank/DDBJ databases">
        <authorList>
            <person name="Wen L."/>
            <person name="He K."/>
            <person name="Yang H."/>
        </authorList>
    </citation>
    <scope>NUCLEOTIDE SEQUENCE [LARGE SCALE GENOMIC DNA]</scope>
    <source>
        <strain evidence="3">Trichococcus palustris</strain>
    </source>
</reference>
<feature type="transmembrane region" description="Helical" evidence="2">
    <location>
        <begin position="214"/>
        <end position="234"/>
    </location>
</feature>
<organism evidence="3 4">
    <name type="scientific">Trichococcus palustris</name>
    <dbReference type="NCBI Taxonomy" id="140314"/>
    <lineage>
        <taxon>Bacteria</taxon>
        <taxon>Bacillati</taxon>
        <taxon>Bacillota</taxon>
        <taxon>Bacilli</taxon>
        <taxon>Lactobacillales</taxon>
        <taxon>Carnobacteriaceae</taxon>
        <taxon>Trichococcus</taxon>
    </lineage>
</organism>
<feature type="transmembrane region" description="Helical" evidence="2">
    <location>
        <begin position="12"/>
        <end position="32"/>
    </location>
</feature>
<proteinExistence type="predicted"/>
<feature type="transmembrane region" description="Helical" evidence="2">
    <location>
        <begin position="111"/>
        <end position="129"/>
    </location>
</feature>
<keyword evidence="2" id="KW-0472">Membrane</keyword>
<evidence type="ECO:0000313" key="4">
    <source>
        <dbReference type="Proteomes" id="UP000242754"/>
    </source>
</evidence>
<keyword evidence="2" id="KW-1133">Transmembrane helix</keyword>
<evidence type="ECO:0000256" key="1">
    <source>
        <dbReference type="SAM" id="MobiDB-lite"/>
    </source>
</evidence>
<evidence type="ECO:0000256" key="2">
    <source>
        <dbReference type="SAM" id="Phobius"/>
    </source>
</evidence>
<name>A0A143YCP9_9LACT</name>